<keyword evidence="6" id="KW-1185">Reference proteome</keyword>
<evidence type="ECO:0000259" key="4">
    <source>
        <dbReference type="SMART" id="SM00854"/>
    </source>
</evidence>
<keyword evidence="3" id="KW-0472">Membrane</keyword>
<dbReference type="GO" id="GO:0016787">
    <property type="term" value="F:hydrolase activity"/>
    <property type="evidence" value="ECO:0007669"/>
    <property type="project" value="UniProtKB-KW"/>
</dbReference>
<dbReference type="CDD" id="cd07381">
    <property type="entry name" value="MPP_CapA"/>
    <property type="match status" value="1"/>
</dbReference>
<feature type="compositionally biased region" description="Pro residues" evidence="2">
    <location>
        <begin position="108"/>
        <end position="118"/>
    </location>
</feature>
<dbReference type="PANTHER" id="PTHR33393:SF13">
    <property type="entry name" value="PGA BIOSYNTHESIS PROTEIN CAPA"/>
    <property type="match status" value="1"/>
</dbReference>
<accession>A0AA96RE41</accession>
<organism evidence="5 6">
    <name type="scientific">Paenibacillus aurantius</name>
    <dbReference type="NCBI Taxonomy" id="2918900"/>
    <lineage>
        <taxon>Bacteria</taxon>
        <taxon>Bacillati</taxon>
        <taxon>Bacillota</taxon>
        <taxon>Bacilli</taxon>
        <taxon>Bacillales</taxon>
        <taxon>Paenibacillaceae</taxon>
        <taxon>Paenibacillus</taxon>
    </lineage>
</organism>
<feature type="compositionally biased region" description="Low complexity" evidence="2">
    <location>
        <begin position="119"/>
        <end position="131"/>
    </location>
</feature>
<dbReference type="Pfam" id="PF09587">
    <property type="entry name" value="PGA_cap"/>
    <property type="match status" value="1"/>
</dbReference>
<evidence type="ECO:0000313" key="6">
    <source>
        <dbReference type="Proteomes" id="UP001305702"/>
    </source>
</evidence>
<keyword evidence="3" id="KW-1133">Transmembrane helix</keyword>
<dbReference type="KEGG" id="paun:MJA45_19415"/>
<dbReference type="EMBL" id="CP130318">
    <property type="protein sequence ID" value="WNQ09778.1"/>
    <property type="molecule type" value="Genomic_DNA"/>
</dbReference>
<feature type="transmembrane region" description="Helical" evidence="3">
    <location>
        <begin position="21"/>
        <end position="40"/>
    </location>
</feature>
<feature type="domain" description="Capsule synthesis protein CapA" evidence="4">
    <location>
        <begin position="139"/>
        <end position="378"/>
    </location>
</feature>
<dbReference type="AlphaFoldDB" id="A0AA96RE41"/>
<evidence type="ECO:0000313" key="5">
    <source>
        <dbReference type="EMBL" id="WNQ09778.1"/>
    </source>
</evidence>
<dbReference type="EC" id="3.1.-.-" evidence="5"/>
<dbReference type="Gene3D" id="3.60.21.10">
    <property type="match status" value="1"/>
</dbReference>
<proteinExistence type="inferred from homology"/>
<dbReference type="PANTHER" id="PTHR33393">
    <property type="entry name" value="POLYGLUTAMINE SYNTHESIS ACCESSORY PROTEIN RV0574C-RELATED"/>
    <property type="match status" value="1"/>
</dbReference>
<gene>
    <name evidence="5" type="ORF">MJA45_19415</name>
</gene>
<sequence>MIPSRKQSKPQRQKRVRNVGLLAGGLAGTLLLGAGIMLMLPGQPEKAGTSADAAARTASPTPAPSSAETPAAPSPSAAVSPAATASPSPSPSLRPSGAENAAATSTPIPAPSVKPPAAPAAGGAETAGPDPANDPHSVKLSFVGDVIMASAVETLLKQHGYDYPYTEVKADLERADLAIANLETPISLRGAPQSKEYTYRSSPLALPPFKEAGFDLVNLANNHILDYGQDALLDTFDNLKKNGIPYVGAGHNSQEAFEPVILDKKGMRIAFLGFSRVVPDNSWKAGPNHPGVADTYNYTVPVESIRKAREKADLVVVIAHWGVERQSQAEAYQRDLAHRYIEAGADLIIGGHPHVLQGFEKYKGKWIAYSLGNFIFTTNTVKETLDSMILEASCSKDRQCSLKALPIFTQWAKPVPMQPADAAKLFDRLSKVSYGSRILPDGRISAEP</sequence>
<dbReference type="SUPFAM" id="SSF56300">
    <property type="entry name" value="Metallo-dependent phosphatases"/>
    <property type="match status" value="1"/>
</dbReference>
<evidence type="ECO:0000256" key="3">
    <source>
        <dbReference type="SAM" id="Phobius"/>
    </source>
</evidence>
<dbReference type="SMART" id="SM00854">
    <property type="entry name" value="PGA_cap"/>
    <property type="match status" value="1"/>
</dbReference>
<dbReference type="RefSeq" id="WP_315603552.1">
    <property type="nucleotide sequence ID" value="NZ_CP130318.1"/>
</dbReference>
<name>A0AA96RE41_9BACL</name>
<keyword evidence="3" id="KW-0812">Transmembrane</keyword>
<reference evidence="5 6" key="1">
    <citation type="submission" date="2022-02" db="EMBL/GenBank/DDBJ databases">
        <title>Paenibacillus sp. MBLB1776 Whole Genome Shotgun Sequencing.</title>
        <authorList>
            <person name="Hwang C.Y."/>
            <person name="Cho E.-S."/>
            <person name="Seo M.-J."/>
        </authorList>
    </citation>
    <scope>NUCLEOTIDE SEQUENCE [LARGE SCALE GENOMIC DNA]</scope>
    <source>
        <strain evidence="5 6">MBLB1776</strain>
    </source>
</reference>
<dbReference type="Proteomes" id="UP001305702">
    <property type="component" value="Chromosome"/>
</dbReference>
<evidence type="ECO:0000256" key="1">
    <source>
        <dbReference type="ARBA" id="ARBA00005662"/>
    </source>
</evidence>
<comment type="similarity">
    <text evidence="1">Belongs to the CapA family.</text>
</comment>
<dbReference type="InterPro" id="IPR052169">
    <property type="entry name" value="CW_Biosynth-Accessory"/>
</dbReference>
<keyword evidence="5" id="KW-0378">Hydrolase</keyword>
<feature type="compositionally biased region" description="Low complexity" evidence="2">
    <location>
        <begin position="47"/>
        <end position="107"/>
    </location>
</feature>
<evidence type="ECO:0000256" key="2">
    <source>
        <dbReference type="SAM" id="MobiDB-lite"/>
    </source>
</evidence>
<protein>
    <submittedName>
        <fullName evidence="5">CapA family protein</fullName>
        <ecNumber evidence="5">3.1.-.-</ecNumber>
    </submittedName>
</protein>
<feature type="region of interest" description="Disordered" evidence="2">
    <location>
        <begin position="44"/>
        <end position="136"/>
    </location>
</feature>
<dbReference type="InterPro" id="IPR019079">
    <property type="entry name" value="Capsule_synth_CapA"/>
</dbReference>
<dbReference type="InterPro" id="IPR029052">
    <property type="entry name" value="Metallo-depent_PP-like"/>
</dbReference>